<reference evidence="1" key="1">
    <citation type="journal article" date="2011" name="Nat. Biotechnol.">
        <title>Genome sequencing and comparison of two nonhuman primate animal models, the cynomolgus and Chinese rhesus macaques.</title>
        <authorList>
            <person name="Yan G."/>
            <person name="Zhang G."/>
            <person name="Fang X."/>
            <person name="Zhang Y."/>
            <person name="Li C."/>
            <person name="Ling F."/>
            <person name="Cooper D.N."/>
            <person name="Li Q."/>
            <person name="Li Y."/>
            <person name="van Gool A.J."/>
            <person name="Du H."/>
            <person name="Chen J."/>
            <person name="Chen R."/>
            <person name="Zhang P."/>
            <person name="Huang Z."/>
            <person name="Thompson J.R."/>
            <person name="Meng Y."/>
            <person name="Bai Y."/>
            <person name="Wang J."/>
            <person name="Zhuo M."/>
            <person name="Wang T."/>
            <person name="Huang Y."/>
            <person name="Wei L."/>
            <person name="Li J."/>
            <person name="Wang Z."/>
            <person name="Hu H."/>
            <person name="Yang P."/>
            <person name="Le L."/>
            <person name="Stenson P.D."/>
            <person name="Li B."/>
            <person name="Liu X."/>
            <person name="Ball E.V."/>
            <person name="An N."/>
            <person name="Huang Q."/>
            <person name="Zhang Y."/>
            <person name="Fan W."/>
            <person name="Zhang X."/>
            <person name="Li Y."/>
            <person name="Wang W."/>
            <person name="Katze M.G."/>
            <person name="Su B."/>
            <person name="Nielsen R."/>
            <person name="Yang H."/>
            <person name="Wang J."/>
            <person name="Wang X."/>
            <person name="Wang J."/>
        </authorList>
    </citation>
    <scope>NUCLEOTIDE SEQUENCE [LARGE SCALE GENOMIC DNA]</scope>
    <source>
        <strain evidence="1">CE-4</strain>
    </source>
</reference>
<dbReference type="EMBL" id="CM001277">
    <property type="protein sequence ID" value="EHH51158.1"/>
    <property type="molecule type" value="Genomic_DNA"/>
</dbReference>
<name>G7NYV3_MACFA</name>
<dbReference type="AlphaFoldDB" id="G7NYV3"/>
<evidence type="ECO:0000313" key="1">
    <source>
        <dbReference type="EMBL" id="EHH51158.1"/>
    </source>
</evidence>
<proteinExistence type="predicted"/>
<sequence length="153" mass="16582">APARASFHPPLPSGESVYPPPACFRHLIGCRCCGSGPLLLARVSHERNHCAGRRGGGEAGVGTVLPEAQRRSVWPRAPEQRGRKRALETGAGCRPRLLDCDGGGSAPGSHRLKGETSQTCYRHSWGLGRSRGRSGWFVGGRRMFSKNRRELQS</sequence>
<accession>G7NYV3</accession>
<protein>
    <submittedName>
        <fullName evidence="1">Uncharacterized protein</fullName>
    </submittedName>
</protein>
<gene>
    <name evidence="1" type="ORF">EGM_10490</name>
</gene>
<feature type="non-terminal residue" evidence="1">
    <location>
        <position position="153"/>
    </location>
</feature>
<organism>
    <name type="scientific">Macaca fascicularis</name>
    <name type="common">Crab-eating macaque</name>
    <name type="synonym">Cynomolgus monkey</name>
    <dbReference type="NCBI Taxonomy" id="9541"/>
    <lineage>
        <taxon>Eukaryota</taxon>
        <taxon>Metazoa</taxon>
        <taxon>Chordata</taxon>
        <taxon>Craniata</taxon>
        <taxon>Vertebrata</taxon>
        <taxon>Euteleostomi</taxon>
        <taxon>Mammalia</taxon>
        <taxon>Eutheria</taxon>
        <taxon>Euarchontoglires</taxon>
        <taxon>Primates</taxon>
        <taxon>Haplorrhini</taxon>
        <taxon>Catarrhini</taxon>
        <taxon>Cercopithecidae</taxon>
        <taxon>Cercopithecinae</taxon>
        <taxon>Macaca</taxon>
    </lineage>
</organism>
<dbReference type="Proteomes" id="UP000009130">
    <property type="component" value="Chromosome 2"/>
</dbReference>
<feature type="non-terminal residue" evidence="1">
    <location>
        <position position="1"/>
    </location>
</feature>